<proteinExistence type="predicted"/>
<evidence type="ECO:0000256" key="1">
    <source>
        <dbReference type="SAM" id="SignalP"/>
    </source>
</evidence>
<reference evidence="2 3" key="1">
    <citation type="submission" date="2015-01" db="EMBL/GenBank/DDBJ databases">
        <title>The Genome Sequence of Exophiala spinifera CBS89968.</title>
        <authorList>
            <consortium name="The Broad Institute Genomics Platform"/>
            <person name="Cuomo C."/>
            <person name="de Hoog S."/>
            <person name="Gorbushina A."/>
            <person name="Stielow B."/>
            <person name="Teixiera M."/>
            <person name="Abouelleil A."/>
            <person name="Chapman S.B."/>
            <person name="Priest M."/>
            <person name="Young S.K."/>
            <person name="Wortman J."/>
            <person name="Nusbaum C."/>
            <person name="Birren B."/>
        </authorList>
    </citation>
    <scope>NUCLEOTIDE SEQUENCE [LARGE SCALE GENOMIC DNA]</scope>
    <source>
        <strain evidence="2 3">CBS 89968</strain>
    </source>
</reference>
<feature type="signal peptide" evidence="1">
    <location>
        <begin position="1"/>
        <end position="16"/>
    </location>
</feature>
<evidence type="ECO:0000313" key="3">
    <source>
        <dbReference type="Proteomes" id="UP000053328"/>
    </source>
</evidence>
<accession>A0A0D2AA77</accession>
<feature type="chain" id="PRO_5002238265" evidence="1">
    <location>
        <begin position="17"/>
        <end position="295"/>
    </location>
</feature>
<evidence type="ECO:0000313" key="2">
    <source>
        <dbReference type="EMBL" id="KIW21667.1"/>
    </source>
</evidence>
<dbReference type="EMBL" id="KN847492">
    <property type="protein sequence ID" value="KIW21667.1"/>
    <property type="molecule type" value="Genomic_DNA"/>
</dbReference>
<dbReference type="AlphaFoldDB" id="A0A0D2AA77"/>
<dbReference type="OrthoDB" id="5350342at2759"/>
<sequence length="295" mass="30575">MKGFLSLFSLILVVAADISLQTFIDDNCGADGSTAIQDVHANGKDTVDSSGCELQGQFNSVNIVSVDPGFKCNIYSDTACQNFIMSTEIVACTPVIGQGVSCFNQATFDNPFIESTSDVAIGALTVQVVGGDSLQNQINNAVNQACTSGSACDPTNTLVLSQTFGPGNPACNEGLQDIDPKACSSETCTTTISMSGSFDDNNQRDYMKAVIQKALNNTPALVSFVAVQVVDKNKALQASMTVSTASQCTTIRPPPDFQCSDTLKDLVSGALGLVPDVGGVASLSFQVACDASKGG</sequence>
<protein>
    <submittedName>
        <fullName evidence="2">Uncharacterized protein</fullName>
    </submittedName>
</protein>
<dbReference type="RefSeq" id="XP_016241883.1">
    <property type="nucleotide sequence ID" value="XM_016376607.1"/>
</dbReference>
<gene>
    <name evidence="2" type="ORF">PV08_02247</name>
</gene>
<name>A0A0D2AA77_9EURO</name>
<dbReference type="HOGENOM" id="CLU_997557_0_0_1"/>
<keyword evidence="1" id="KW-0732">Signal</keyword>
<organism evidence="2 3">
    <name type="scientific">Exophiala spinifera</name>
    <dbReference type="NCBI Taxonomy" id="91928"/>
    <lineage>
        <taxon>Eukaryota</taxon>
        <taxon>Fungi</taxon>
        <taxon>Dikarya</taxon>
        <taxon>Ascomycota</taxon>
        <taxon>Pezizomycotina</taxon>
        <taxon>Eurotiomycetes</taxon>
        <taxon>Chaetothyriomycetidae</taxon>
        <taxon>Chaetothyriales</taxon>
        <taxon>Herpotrichiellaceae</taxon>
        <taxon>Exophiala</taxon>
    </lineage>
</organism>
<dbReference type="VEuPathDB" id="FungiDB:PV08_02247"/>
<dbReference type="GeneID" id="27329330"/>
<dbReference type="Proteomes" id="UP000053328">
    <property type="component" value="Unassembled WGS sequence"/>
</dbReference>
<keyword evidence="3" id="KW-1185">Reference proteome</keyword>